<keyword evidence="1" id="KW-0812">Transmembrane</keyword>
<dbReference type="EMBL" id="OQ709216">
    <property type="protein sequence ID" value="WGH21371.1"/>
    <property type="molecule type" value="Genomic_DNA"/>
</dbReference>
<keyword evidence="3" id="KW-1185">Reference proteome</keyword>
<dbReference type="Proteomes" id="UP001240749">
    <property type="component" value="Segment"/>
</dbReference>
<protein>
    <submittedName>
        <fullName evidence="2">Membrane protein</fullName>
    </submittedName>
</protein>
<keyword evidence="1" id="KW-1133">Transmembrane helix</keyword>
<proteinExistence type="predicted"/>
<evidence type="ECO:0000313" key="2">
    <source>
        <dbReference type="EMBL" id="WGH21371.1"/>
    </source>
</evidence>
<keyword evidence="1" id="KW-0472">Membrane</keyword>
<feature type="transmembrane region" description="Helical" evidence="1">
    <location>
        <begin position="72"/>
        <end position="95"/>
    </location>
</feature>
<gene>
    <name evidence="2" type="primary">22</name>
    <name evidence="2" type="ORF">SEA_EMOTION_22</name>
</gene>
<accession>A0AA49IKX6</accession>
<sequence length="98" mass="10262">MNPMSMDENPITAAPGGDNTAALLVGLTRLEAKVDVALAQHGADIQNHKSAINDHEARIRVLEAKPSVSPRVLWTTVTSGVMLVLAAGPIIARLFGAP</sequence>
<evidence type="ECO:0000313" key="3">
    <source>
        <dbReference type="Proteomes" id="UP001240749"/>
    </source>
</evidence>
<organism evidence="2 3">
    <name type="scientific">Arthrobacter phage Emotion</name>
    <dbReference type="NCBI Taxonomy" id="3038361"/>
    <lineage>
        <taxon>Viruses</taxon>
        <taxon>Duplodnaviria</taxon>
        <taxon>Heunggongvirae</taxon>
        <taxon>Uroviricota</taxon>
        <taxon>Caudoviricetes</taxon>
        <taxon>Casidaviridae</taxon>
        <taxon>Emotionvirus</taxon>
        <taxon>Emotionvirus emotion</taxon>
    </lineage>
</organism>
<reference evidence="2" key="1">
    <citation type="submission" date="2023-03" db="EMBL/GenBank/DDBJ databases">
        <authorList>
            <person name="Barcik Weissman S.N."/>
            <person name="Chang S."/>
            <person name="Chen D.A."/>
            <person name="Chew B."/>
            <person name="De Jesus J.L."/>
            <person name="Han M.T."/>
            <person name="Hsu T.-Y."/>
            <person name="Rivera W."/>
            <person name="Vu T.L."/>
            <person name="Garza D.R."/>
            <person name="Stephenson J.C."/>
            <person name="Zorawik M."/>
            <person name="Reddi K."/>
            <person name="Freise A.C."/>
            <person name="Furlong K.P."/>
            <person name="Rudner A.D."/>
            <person name="Beyer A.R."/>
            <person name="Chong R.A."/>
            <person name="Edgington N.P."/>
            <person name="Garcia Costas A.M."/>
            <person name="Gibb B.P."/>
            <person name="Klyczek K.K."/>
            <person name="Swerdlow S.J."/>
            <person name="Russell D.A."/>
            <person name="Jacobs-Sera D."/>
            <person name="Hatfull G.F."/>
        </authorList>
    </citation>
    <scope>NUCLEOTIDE SEQUENCE</scope>
</reference>
<name>A0AA49IKX6_9CAUD</name>
<evidence type="ECO:0000256" key="1">
    <source>
        <dbReference type="SAM" id="Phobius"/>
    </source>
</evidence>